<dbReference type="EMBL" id="NBNE01001157">
    <property type="protein sequence ID" value="OWZ15290.1"/>
    <property type="molecule type" value="Genomic_DNA"/>
</dbReference>
<feature type="domain" description="Tc1-like transposase DDE" evidence="1">
    <location>
        <begin position="1"/>
        <end position="76"/>
    </location>
</feature>
<sequence length="76" mass="8520">MAALDVSGFIGWEWTEGTFTRDKFHEAFMKNVIPLSNSRPLPKSVVMMDNAKFHANPELQAAVHACGARLIFLPPY</sequence>
<evidence type="ECO:0000313" key="3">
    <source>
        <dbReference type="Proteomes" id="UP000198211"/>
    </source>
</evidence>
<dbReference type="Gene3D" id="3.30.420.10">
    <property type="entry name" value="Ribonuclease H-like superfamily/Ribonuclease H"/>
    <property type="match status" value="1"/>
</dbReference>
<dbReference type="AlphaFoldDB" id="A0A225WEJ8"/>
<gene>
    <name evidence="2" type="ORF">PHMEG_00011097</name>
</gene>
<proteinExistence type="predicted"/>
<evidence type="ECO:0000313" key="2">
    <source>
        <dbReference type="EMBL" id="OWZ15290.1"/>
    </source>
</evidence>
<dbReference type="Pfam" id="PF13358">
    <property type="entry name" value="DDE_3"/>
    <property type="match status" value="1"/>
</dbReference>
<comment type="caution">
    <text evidence="2">The sequence shown here is derived from an EMBL/GenBank/DDBJ whole genome shotgun (WGS) entry which is preliminary data.</text>
</comment>
<dbReference type="Proteomes" id="UP000198211">
    <property type="component" value="Unassembled WGS sequence"/>
</dbReference>
<dbReference type="GO" id="GO:0003676">
    <property type="term" value="F:nucleic acid binding"/>
    <property type="evidence" value="ECO:0007669"/>
    <property type="project" value="InterPro"/>
</dbReference>
<keyword evidence="3" id="KW-1185">Reference proteome</keyword>
<dbReference type="STRING" id="4795.A0A225WEJ8"/>
<dbReference type="InterPro" id="IPR036397">
    <property type="entry name" value="RNaseH_sf"/>
</dbReference>
<protein>
    <submittedName>
        <fullName evidence="2">Transposase</fullName>
    </submittedName>
</protein>
<dbReference type="InterPro" id="IPR038717">
    <property type="entry name" value="Tc1-like_DDE_dom"/>
</dbReference>
<organism evidence="2 3">
    <name type="scientific">Phytophthora megakarya</name>
    <dbReference type="NCBI Taxonomy" id="4795"/>
    <lineage>
        <taxon>Eukaryota</taxon>
        <taxon>Sar</taxon>
        <taxon>Stramenopiles</taxon>
        <taxon>Oomycota</taxon>
        <taxon>Peronosporomycetes</taxon>
        <taxon>Peronosporales</taxon>
        <taxon>Peronosporaceae</taxon>
        <taxon>Phytophthora</taxon>
    </lineage>
</organism>
<accession>A0A225WEJ8</accession>
<dbReference type="OrthoDB" id="127242at2759"/>
<reference evidence="3" key="1">
    <citation type="submission" date="2017-03" db="EMBL/GenBank/DDBJ databases">
        <title>Phytopthora megakarya and P. palmivora, two closely related causual agents of cacao black pod achieved similar genome size and gene model numbers by different mechanisms.</title>
        <authorList>
            <person name="Ali S."/>
            <person name="Shao J."/>
            <person name="Larry D.J."/>
            <person name="Kronmiller B."/>
            <person name="Shen D."/>
            <person name="Strem M.D."/>
            <person name="Melnick R.L."/>
            <person name="Guiltinan M.J."/>
            <person name="Tyler B.M."/>
            <person name="Meinhardt L.W."/>
            <person name="Bailey B.A."/>
        </authorList>
    </citation>
    <scope>NUCLEOTIDE SEQUENCE [LARGE SCALE GENOMIC DNA]</scope>
    <source>
        <strain evidence="3">zdho120</strain>
    </source>
</reference>
<name>A0A225WEJ8_9STRA</name>
<evidence type="ECO:0000259" key="1">
    <source>
        <dbReference type="Pfam" id="PF13358"/>
    </source>
</evidence>